<dbReference type="SUPFAM" id="SSF53850">
    <property type="entry name" value="Periplasmic binding protein-like II"/>
    <property type="match status" value="1"/>
</dbReference>
<dbReference type="Pfam" id="PF13416">
    <property type="entry name" value="SBP_bac_8"/>
    <property type="match status" value="1"/>
</dbReference>
<dbReference type="Proteomes" id="UP000521922">
    <property type="component" value="Unassembled WGS sequence"/>
</dbReference>
<feature type="compositionally biased region" description="Low complexity" evidence="1">
    <location>
        <begin position="1"/>
        <end position="17"/>
    </location>
</feature>
<evidence type="ECO:0000313" key="3">
    <source>
        <dbReference type="Proteomes" id="UP000521922"/>
    </source>
</evidence>
<feature type="region of interest" description="Disordered" evidence="1">
    <location>
        <begin position="1"/>
        <end position="23"/>
    </location>
</feature>
<dbReference type="PROSITE" id="PS51318">
    <property type="entry name" value="TAT"/>
    <property type="match status" value="1"/>
</dbReference>
<keyword evidence="2" id="KW-0813">Transport</keyword>
<name>A0A7Y9J230_9ACTN</name>
<keyword evidence="3" id="KW-1185">Reference proteome</keyword>
<dbReference type="EMBL" id="JACCBB010000001">
    <property type="protein sequence ID" value="NYD23709.1"/>
    <property type="molecule type" value="Genomic_DNA"/>
</dbReference>
<dbReference type="PANTHER" id="PTHR43649">
    <property type="entry name" value="ARABINOSE-BINDING PROTEIN-RELATED"/>
    <property type="match status" value="1"/>
</dbReference>
<comment type="caution">
    <text evidence="2">The sequence shown here is derived from an EMBL/GenBank/DDBJ whole genome shotgun (WGS) entry which is preliminary data.</text>
</comment>
<dbReference type="InterPro" id="IPR006311">
    <property type="entry name" value="TAT_signal"/>
</dbReference>
<evidence type="ECO:0000313" key="2">
    <source>
        <dbReference type="EMBL" id="NYD23709.1"/>
    </source>
</evidence>
<gene>
    <name evidence="2" type="ORF">BJ968_003249</name>
</gene>
<dbReference type="PANTHER" id="PTHR43649:SF12">
    <property type="entry name" value="DIACETYLCHITOBIOSE BINDING PROTEIN DASA"/>
    <property type="match status" value="1"/>
</dbReference>
<dbReference type="InterPro" id="IPR050490">
    <property type="entry name" value="Bact_solute-bd_prot1"/>
</dbReference>
<evidence type="ECO:0000256" key="1">
    <source>
        <dbReference type="SAM" id="MobiDB-lite"/>
    </source>
</evidence>
<dbReference type="Gene3D" id="3.40.190.10">
    <property type="entry name" value="Periplasmic binding protein-like II"/>
    <property type="match status" value="2"/>
</dbReference>
<proteinExistence type="predicted"/>
<dbReference type="RefSeq" id="WP_179753620.1">
    <property type="nucleotide sequence ID" value="NZ_BAAAGN010000011.1"/>
</dbReference>
<organism evidence="2 3">
    <name type="scientific">Kineococcus aurantiacus</name>
    <dbReference type="NCBI Taxonomy" id="37633"/>
    <lineage>
        <taxon>Bacteria</taxon>
        <taxon>Bacillati</taxon>
        <taxon>Actinomycetota</taxon>
        <taxon>Actinomycetes</taxon>
        <taxon>Kineosporiales</taxon>
        <taxon>Kineosporiaceae</taxon>
        <taxon>Kineococcus</taxon>
    </lineage>
</organism>
<dbReference type="AlphaFoldDB" id="A0A7Y9J230"/>
<accession>A0A7Y9J230</accession>
<dbReference type="InterPro" id="IPR006059">
    <property type="entry name" value="SBP"/>
</dbReference>
<sequence length="451" mass="46847">MDADTTTAHLPTTSTPARRGPSRRQAVAALAATGGVAALAACAPGSSGGSSASGAGGTLRVSTWGNDSRLKLTQQAAAEFEKANPGIKVTVENSEWTNYWDKLATSTAANDSPDVIQMDEAYIAAYGSRGALLDLGTVSSQLDLSEMDAKMLDTGEVDGTLVGAPIGVGNFSVGVNPAVLEQAGIAMPDDTTWTWEEFADTAAQVSAKLGAQGIVGFDGFGTGTAEVGAWVRQFEQEIFPKDGQDAADEATVTSYFEYANQLMTSGATPPASVQSENSTAALDASLFATNKAAFHLQFHTQISAFAAASGTELKLLRLPAQKSGESPRMVNKASMYWSISARTKQSENAAKFVDFMLTDPAATKILTTERGIPAIPSVQADIEPVLTPQSKIALAFSQAIASEVVDPPQVTPAGASAWNTEFTTIGTEQLFGRTKPADAAKSALTTAQGMV</sequence>
<keyword evidence="2" id="KW-0762">Sugar transport</keyword>
<reference evidence="2 3" key="1">
    <citation type="submission" date="2020-07" db="EMBL/GenBank/DDBJ databases">
        <title>Sequencing the genomes of 1000 actinobacteria strains.</title>
        <authorList>
            <person name="Klenk H.-P."/>
        </authorList>
    </citation>
    <scope>NUCLEOTIDE SEQUENCE [LARGE SCALE GENOMIC DNA]</scope>
    <source>
        <strain evidence="2 3">DSM 7487</strain>
    </source>
</reference>
<protein>
    <submittedName>
        <fullName evidence="2">Multiple sugar transport system substrate-binding protein</fullName>
    </submittedName>
</protein>